<dbReference type="EMBL" id="JAJPWV010000001">
    <property type="protein sequence ID" value="MCD8739303.1"/>
    <property type="molecule type" value="Genomic_DNA"/>
</dbReference>
<keyword evidence="3" id="KW-0804">Transcription</keyword>
<dbReference type="RefSeq" id="WP_232175173.1">
    <property type="nucleotide sequence ID" value="NZ_JAJPWV010000001.1"/>
</dbReference>
<protein>
    <submittedName>
        <fullName evidence="5">Helix-turn-helix transcriptional regulator</fullName>
    </submittedName>
</protein>
<dbReference type="PROSITE" id="PS01124">
    <property type="entry name" value="HTH_ARAC_FAMILY_2"/>
    <property type="match status" value="1"/>
</dbReference>
<dbReference type="SUPFAM" id="SSF46689">
    <property type="entry name" value="Homeodomain-like"/>
    <property type="match status" value="1"/>
</dbReference>
<evidence type="ECO:0000313" key="6">
    <source>
        <dbReference type="Proteomes" id="UP001199919"/>
    </source>
</evidence>
<evidence type="ECO:0000256" key="3">
    <source>
        <dbReference type="ARBA" id="ARBA00023163"/>
    </source>
</evidence>
<keyword evidence="6" id="KW-1185">Reference proteome</keyword>
<evidence type="ECO:0000313" key="5">
    <source>
        <dbReference type="EMBL" id="MCD8739303.1"/>
    </source>
</evidence>
<dbReference type="InterPro" id="IPR009057">
    <property type="entry name" value="Homeodomain-like_sf"/>
</dbReference>
<dbReference type="PANTHER" id="PTHR46796">
    <property type="entry name" value="HTH-TYPE TRANSCRIPTIONAL ACTIVATOR RHAS-RELATED"/>
    <property type="match status" value="1"/>
</dbReference>
<dbReference type="InterPro" id="IPR018060">
    <property type="entry name" value="HTH_AraC"/>
</dbReference>
<keyword evidence="1" id="KW-0805">Transcription regulation</keyword>
<name>A0ABS8TWP2_9SPHI</name>
<evidence type="ECO:0000256" key="2">
    <source>
        <dbReference type="ARBA" id="ARBA00023125"/>
    </source>
</evidence>
<dbReference type="Pfam" id="PF20240">
    <property type="entry name" value="DUF6597"/>
    <property type="match status" value="1"/>
</dbReference>
<accession>A0ABS8TWP2</accession>
<sequence length="270" mass="30764">MNYQTFDPSQALSVFVKCYWTLEAPEATEPVKERILPDGCMEMIFHYGDLYRQYNSSGDFVIQPRCFVFGQVVSPLEIQPTGSTGIFAVRFYPEAFTPFTKISPRSMNDRAVPLKELFGNEGINLENEVLCAGTTMQRIKRVEDFLLNTLRRGLFVDRMVRSSVALIIELKGRQPIGELTGKLPVSRRQLERRFSTAVGLSPKQLSKMVRLQTSLKMLSEGQFSCLGDVAYDNDFYDQSHFINDFKEFTGLSPKEYYAGNLRMAMLFSSS</sequence>
<proteinExistence type="predicted"/>
<dbReference type="PANTHER" id="PTHR46796:SF13">
    <property type="entry name" value="HTH-TYPE TRANSCRIPTIONAL ACTIVATOR RHAS"/>
    <property type="match status" value="1"/>
</dbReference>
<feature type="domain" description="HTH araC/xylS-type" evidence="4">
    <location>
        <begin position="176"/>
        <end position="259"/>
    </location>
</feature>
<keyword evidence="2" id="KW-0238">DNA-binding</keyword>
<comment type="caution">
    <text evidence="5">The sequence shown here is derived from an EMBL/GenBank/DDBJ whole genome shotgun (WGS) entry which is preliminary data.</text>
</comment>
<gene>
    <name evidence="5" type="ORF">LT679_01705</name>
</gene>
<dbReference type="InterPro" id="IPR046532">
    <property type="entry name" value="DUF6597"/>
</dbReference>
<dbReference type="SMART" id="SM00342">
    <property type="entry name" value="HTH_ARAC"/>
    <property type="match status" value="1"/>
</dbReference>
<evidence type="ECO:0000259" key="4">
    <source>
        <dbReference type="PROSITE" id="PS01124"/>
    </source>
</evidence>
<dbReference type="Pfam" id="PF12833">
    <property type="entry name" value="HTH_18"/>
    <property type="match status" value="1"/>
</dbReference>
<reference evidence="5 6" key="1">
    <citation type="submission" date="2021-12" db="EMBL/GenBank/DDBJ databases">
        <title>Mucilaginibacter roseus genome.</title>
        <authorList>
            <person name="Ferreira J.R."/>
            <person name="Newman J.D."/>
        </authorList>
    </citation>
    <scope>NUCLEOTIDE SEQUENCE [LARGE SCALE GENOMIC DNA]</scope>
    <source>
        <strain evidence="5 6">LMG 28454</strain>
    </source>
</reference>
<dbReference type="Proteomes" id="UP001199919">
    <property type="component" value="Unassembled WGS sequence"/>
</dbReference>
<dbReference type="InterPro" id="IPR050204">
    <property type="entry name" value="AraC_XylS_family_regulators"/>
</dbReference>
<dbReference type="Gene3D" id="1.10.10.60">
    <property type="entry name" value="Homeodomain-like"/>
    <property type="match status" value="1"/>
</dbReference>
<organism evidence="5 6">
    <name type="scientific">Mucilaginibacter roseus</name>
    <dbReference type="NCBI Taxonomy" id="1528868"/>
    <lineage>
        <taxon>Bacteria</taxon>
        <taxon>Pseudomonadati</taxon>
        <taxon>Bacteroidota</taxon>
        <taxon>Sphingobacteriia</taxon>
        <taxon>Sphingobacteriales</taxon>
        <taxon>Sphingobacteriaceae</taxon>
        <taxon>Mucilaginibacter</taxon>
    </lineage>
</organism>
<evidence type="ECO:0000256" key="1">
    <source>
        <dbReference type="ARBA" id="ARBA00023015"/>
    </source>
</evidence>